<comment type="caution">
    <text evidence="1">The sequence shown here is derived from an EMBL/GenBank/DDBJ whole genome shotgun (WGS) entry which is preliminary data.</text>
</comment>
<dbReference type="EMBL" id="CAJNOH010000024">
    <property type="protein sequence ID" value="CAF0773248.1"/>
    <property type="molecule type" value="Genomic_DNA"/>
</dbReference>
<reference evidence="1" key="1">
    <citation type="submission" date="2021-02" db="EMBL/GenBank/DDBJ databases">
        <authorList>
            <person name="Nowell W R."/>
        </authorList>
    </citation>
    <scope>NUCLEOTIDE SEQUENCE</scope>
</reference>
<dbReference type="Proteomes" id="UP000663854">
    <property type="component" value="Unassembled WGS sequence"/>
</dbReference>
<proteinExistence type="predicted"/>
<evidence type="ECO:0000313" key="1">
    <source>
        <dbReference type="EMBL" id="CAF0773248.1"/>
    </source>
</evidence>
<sequence length="229" mass="27082">MEQPFMQLIDLPDELLLMVFKNPTFTNHLTLMRCSSNDDIYPMRKKTINRFCLQILPQIHHKIQWLNIEASSMKRILLSNEYPNLYGLGLYNVKQHTIERLFTDEPSLAHILKTQISTLILKISQKQFFFEDLKLNMFSCVLNVFTNLRCLNFDPCYCMEVEPITFNCQINQNFSSTILRELHMNVKAIDHCLCILDGRFSQLEKFYVNIDMISRYTSTVIISKQVFEF</sequence>
<gene>
    <name evidence="1" type="ORF">PYM288_LOCUS3223</name>
</gene>
<evidence type="ECO:0008006" key="3">
    <source>
        <dbReference type="Google" id="ProtNLM"/>
    </source>
</evidence>
<name>A0A813QZI8_9BILA</name>
<dbReference type="AlphaFoldDB" id="A0A813QZI8"/>
<organism evidence="1 2">
    <name type="scientific">Rotaria sordida</name>
    <dbReference type="NCBI Taxonomy" id="392033"/>
    <lineage>
        <taxon>Eukaryota</taxon>
        <taxon>Metazoa</taxon>
        <taxon>Spiralia</taxon>
        <taxon>Gnathifera</taxon>
        <taxon>Rotifera</taxon>
        <taxon>Eurotatoria</taxon>
        <taxon>Bdelloidea</taxon>
        <taxon>Philodinida</taxon>
        <taxon>Philodinidae</taxon>
        <taxon>Rotaria</taxon>
    </lineage>
</organism>
<evidence type="ECO:0000313" key="2">
    <source>
        <dbReference type="Proteomes" id="UP000663854"/>
    </source>
</evidence>
<accession>A0A813QZI8</accession>
<protein>
    <recommendedName>
        <fullName evidence="3">F-box domain-containing protein</fullName>
    </recommendedName>
</protein>